<proteinExistence type="predicted"/>
<feature type="transmembrane region" description="Helical" evidence="1">
    <location>
        <begin position="57"/>
        <end position="79"/>
    </location>
</feature>
<accession>A0ABW3H645</accession>
<feature type="transmembrane region" description="Helical" evidence="1">
    <location>
        <begin position="117"/>
        <end position="136"/>
    </location>
</feature>
<keyword evidence="1" id="KW-1133">Transmembrane helix</keyword>
<sequence>MSADFRPSPPRWFVAVAAALLLWGMTGCMMFYLHIAFGPAMDPQATDWDRAYYAALPGWFTPVYAVAVVGALLGSLALLLRSRWAVPLYVLSLAGVVIQFGYVLLGTGLIAHKGAMTVVPLPLVIVAVAGFQLWLARRAAARGWIW</sequence>
<organism evidence="2 3">
    <name type="scientific">Sphingomonas canadensis</name>
    <dbReference type="NCBI Taxonomy" id="1219257"/>
    <lineage>
        <taxon>Bacteria</taxon>
        <taxon>Pseudomonadati</taxon>
        <taxon>Pseudomonadota</taxon>
        <taxon>Alphaproteobacteria</taxon>
        <taxon>Sphingomonadales</taxon>
        <taxon>Sphingomonadaceae</taxon>
        <taxon>Sphingomonas</taxon>
    </lineage>
</organism>
<protein>
    <recommendedName>
        <fullName evidence="4">Sugar transporter</fullName>
    </recommendedName>
</protein>
<evidence type="ECO:0008006" key="4">
    <source>
        <dbReference type="Google" id="ProtNLM"/>
    </source>
</evidence>
<keyword evidence="1" id="KW-0812">Transmembrane</keyword>
<gene>
    <name evidence="2" type="ORF">ACFQ1E_11370</name>
</gene>
<evidence type="ECO:0000313" key="3">
    <source>
        <dbReference type="Proteomes" id="UP001596977"/>
    </source>
</evidence>
<dbReference type="PROSITE" id="PS51257">
    <property type="entry name" value="PROKAR_LIPOPROTEIN"/>
    <property type="match status" value="1"/>
</dbReference>
<comment type="caution">
    <text evidence="2">The sequence shown here is derived from an EMBL/GenBank/DDBJ whole genome shotgun (WGS) entry which is preliminary data.</text>
</comment>
<name>A0ABW3H645_9SPHN</name>
<keyword evidence="1" id="KW-0472">Membrane</keyword>
<evidence type="ECO:0000313" key="2">
    <source>
        <dbReference type="EMBL" id="MFD0946940.1"/>
    </source>
</evidence>
<dbReference type="EMBL" id="JBHTJG010000004">
    <property type="protein sequence ID" value="MFD0946940.1"/>
    <property type="molecule type" value="Genomic_DNA"/>
</dbReference>
<feature type="transmembrane region" description="Helical" evidence="1">
    <location>
        <begin position="86"/>
        <end position="111"/>
    </location>
</feature>
<dbReference type="RefSeq" id="WP_264943947.1">
    <property type="nucleotide sequence ID" value="NZ_JAPDRA010000004.1"/>
</dbReference>
<dbReference type="Proteomes" id="UP001596977">
    <property type="component" value="Unassembled WGS sequence"/>
</dbReference>
<keyword evidence="3" id="KW-1185">Reference proteome</keyword>
<feature type="transmembrane region" description="Helical" evidence="1">
    <location>
        <begin position="12"/>
        <end position="37"/>
    </location>
</feature>
<reference evidence="3" key="1">
    <citation type="journal article" date="2019" name="Int. J. Syst. Evol. Microbiol.">
        <title>The Global Catalogue of Microorganisms (GCM) 10K type strain sequencing project: providing services to taxonomists for standard genome sequencing and annotation.</title>
        <authorList>
            <consortium name="The Broad Institute Genomics Platform"/>
            <consortium name="The Broad Institute Genome Sequencing Center for Infectious Disease"/>
            <person name="Wu L."/>
            <person name="Ma J."/>
        </authorList>
    </citation>
    <scope>NUCLEOTIDE SEQUENCE [LARGE SCALE GENOMIC DNA]</scope>
    <source>
        <strain evidence="3">CCUG 62982</strain>
    </source>
</reference>
<evidence type="ECO:0000256" key="1">
    <source>
        <dbReference type="SAM" id="Phobius"/>
    </source>
</evidence>